<name>A0ABY2M0N8_9LEPT</name>
<proteinExistence type="predicted"/>
<accession>A0ABY2M0N8</accession>
<sequence length="200" mass="22725">MYRILPIFSFFICFSFLFCGEKETATNHHVVNSATNPKPSNQVKVVVKWEYTSLPLTMEIREPSGAQSLTLWTTGSIPEGKRTPFGELIPDSQIVLKPGSKKQFVLVMKNPTNDPVYFFAAPHSALPVEHSFGFKFKCLCVNHAFSVPPKETWYRVVEIRLSSDYLGDHLNLTHNLIGITKERMLQFEKNATKSIPTEMD</sequence>
<evidence type="ECO:0000313" key="1">
    <source>
        <dbReference type="EMBL" id="TGL20176.1"/>
    </source>
</evidence>
<organism evidence="1 2">
    <name type="scientific">Leptospira yanagawae</name>
    <dbReference type="NCBI Taxonomy" id="293069"/>
    <lineage>
        <taxon>Bacteria</taxon>
        <taxon>Pseudomonadati</taxon>
        <taxon>Spirochaetota</taxon>
        <taxon>Spirochaetia</taxon>
        <taxon>Leptospirales</taxon>
        <taxon>Leptospiraceae</taxon>
        <taxon>Leptospira</taxon>
    </lineage>
</organism>
<comment type="caution">
    <text evidence="1">The sequence shown here is derived from an EMBL/GenBank/DDBJ whole genome shotgun (WGS) entry which is preliminary data.</text>
</comment>
<dbReference type="EMBL" id="RQFU01000018">
    <property type="protein sequence ID" value="TGL20176.1"/>
    <property type="molecule type" value="Genomic_DNA"/>
</dbReference>
<reference evidence="2" key="1">
    <citation type="journal article" date="2019" name="PLoS Negl. Trop. Dis.">
        <title>Revisiting the worldwide diversity of Leptospira species in the environment.</title>
        <authorList>
            <person name="Vincent A.T."/>
            <person name="Schiettekatte O."/>
            <person name="Bourhy P."/>
            <person name="Veyrier F.J."/>
            <person name="Picardeau M."/>
        </authorList>
    </citation>
    <scope>NUCLEOTIDE SEQUENCE [LARGE SCALE GENOMIC DNA]</scope>
    <source>
        <strain evidence="2">201800272</strain>
    </source>
</reference>
<evidence type="ECO:0000313" key="2">
    <source>
        <dbReference type="Proteomes" id="UP000298200"/>
    </source>
</evidence>
<dbReference type="Proteomes" id="UP000298200">
    <property type="component" value="Unassembled WGS sequence"/>
</dbReference>
<protein>
    <recommendedName>
        <fullName evidence="3">Lipoprotein</fullName>
    </recommendedName>
</protein>
<dbReference type="NCBIfam" id="NF047614">
    <property type="entry name" value="LIC11469_fam"/>
    <property type="match status" value="1"/>
</dbReference>
<keyword evidence="2" id="KW-1185">Reference proteome</keyword>
<evidence type="ECO:0008006" key="3">
    <source>
        <dbReference type="Google" id="ProtNLM"/>
    </source>
</evidence>
<gene>
    <name evidence="1" type="ORF">EHQ46_10945</name>
</gene>